<keyword evidence="1" id="KW-0732">Signal</keyword>
<dbReference type="InterPro" id="IPR024370">
    <property type="entry name" value="PBP_domain"/>
</dbReference>
<dbReference type="PANTHER" id="PTHR37945">
    <property type="entry name" value="EXTRACELLULAR TUNGSTATE BINDING PROTEIN"/>
    <property type="match status" value="1"/>
</dbReference>
<dbReference type="OrthoDB" id="186379at2"/>
<protein>
    <submittedName>
        <fullName evidence="3">Extracellular solute-binding protein</fullName>
    </submittedName>
</protein>
<dbReference type="Pfam" id="PF12849">
    <property type="entry name" value="PBP_like_2"/>
    <property type="match status" value="1"/>
</dbReference>
<evidence type="ECO:0000313" key="4">
    <source>
        <dbReference type="Proteomes" id="UP000321201"/>
    </source>
</evidence>
<dbReference type="InterPro" id="IPR052738">
    <property type="entry name" value="ABC-Tungstate_binding"/>
</dbReference>
<organism evidence="3 4">
    <name type="scientific">Pelomicrobium methylotrophicum</name>
    <dbReference type="NCBI Taxonomy" id="2602750"/>
    <lineage>
        <taxon>Bacteria</taxon>
        <taxon>Pseudomonadati</taxon>
        <taxon>Pseudomonadota</taxon>
        <taxon>Hydrogenophilia</taxon>
        <taxon>Hydrogenophilia incertae sedis</taxon>
        <taxon>Pelomicrobium</taxon>
    </lineage>
</organism>
<dbReference type="PANTHER" id="PTHR37945:SF1">
    <property type="entry name" value="EXTRACELLULAR TUNGSTATE BINDING PROTEIN"/>
    <property type="match status" value="1"/>
</dbReference>
<name>A0A5C7EVU5_9PROT</name>
<evidence type="ECO:0000313" key="3">
    <source>
        <dbReference type="EMBL" id="TXF12477.1"/>
    </source>
</evidence>
<comment type="caution">
    <text evidence="3">The sequence shown here is derived from an EMBL/GenBank/DDBJ whole genome shotgun (WGS) entry which is preliminary data.</text>
</comment>
<dbReference type="Gene3D" id="3.40.190.10">
    <property type="entry name" value="Periplasmic binding protein-like II"/>
    <property type="match status" value="2"/>
</dbReference>
<dbReference type="SUPFAM" id="SSF53850">
    <property type="entry name" value="Periplasmic binding protein-like II"/>
    <property type="match status" value="1"/>
</dbReference>
<evidence type="ECO:0000259" key="2">
    <source>
        <dbReference type="Pfam" id="PF12849"/>
    </source>
</evidence>
<accession>A0A5C7EVU5</accession>
<dbReference type="Proteomes" id="UP000321201">
    <property type="component" value="Unassembled WGS sequence"/>
</dbReference>
<dbReference type="AlphaFoldDB" id="A0A5C7EVU5"/>
<sequence length="279" mass="30243">MALKRRISLVLALALVTLANAWAEDRYITVASTTSTEQSGLFRHLIPIFEKKTGIQVRIVAVGTGQALDLGRRGDADVVLVHDPAAEERFVAEGHGLERRAVMYNDFVLIGPRTDPAGISPGKDVAAALRKIKAAQAPFVSRGDKSGTHAAELRLWKMAGIDIVRDKGPWYKECGCGMGPALNTAASLNAYVLSDRGTWLSFRNRGELAILVQGDERLFNQYGVILVNPAKHPHVKTAMGQAFIDWLVSPEGQQAIASFKIDGEQLFFPNAGPSTAKAR</sequence>
<evidence type="ECO:0000256" key="1">
    <source>
        <dbReference type="SAM" id="SignalP"/>
    </source>
</evidence>
<feature type="signal peptide" evidence="1">
    <location>
        <begin position="1"/>
        <end position="23"/>
    </location>
</feature>
<dbReference type="RefSeq" id="WP_147799345.1">
    <property type="nucleotide sequence ID" value="NZ_VPFL01000006.1"/>
</dbReference>
<proteinExistence type="predicted"/>
<gene>
    <name evidence="3" type="ORF">FR698_06415</name>
</gene>
<dbReference type="EMBL" id="VPFL01000006">
    <property type="protein sequence ID" value="TXF12477.1"/>
    <property type="molecule type" value="Genomic_DNA"/>
</dbReference>
<reference evidence="3 4" key="1">
    <citation type="submission" date="2019-08" db="EMBL/GenBank/DDBJ databases">
        <title>Pelomicrobium methylotrophicum gen. nov., sp. nov. a moderately thermophilic, facultatively anaerobic, lithoautotrophic and methylotrophic bacterium isolated from a terrestrial mud volcano.</title>
        <authorList>
            <person name="Slobodkina G.B."/>
            <person name="Merkel A.Y."/>
            <person name="Slobodkin A.I."/>
        </authorList>
    </citation>
    <scope>NUCLEOTIDE SEQUENCE [LARGE SCALE GENOMIC DNA]</scope>
    <source>
        <strain evidence="3 4">SM250</strain>
    </source>
</reference>
<feature type="domain" description="PBP" evidence="2">
    <location>
        <begin position="29"/>
        <end position="251"/>
    </location>
</feature>
<keyword evidence="4" id="KW-1185">Reference proteome</keyword>
<dbReference type="InParanoid" id="A0A5C7EVU5"/>
<feature type="chain" id="PRO_5022869433" evidence="1">
    <location>
        <begin position="24"/>
        <end position="279"/>
    </location>
</feature>